<dbReference type="AlphaFoldDB" id="A0A975C0W2"/>
<dbReference type="RefSeq" id="WP_207867891.1">
    <property type="nucleotide sequence ID" value="NZ_CP062222.1"/>
</dbReference>
<sequence length="62" mass="6696">MAKPEPSIFETPDPDAEERSLLEGEADVAAGRVIPHEEVAKWLATWGTPEEGPPPASWGLDD</sequence>
<reference evidence="1" key="1">
    <citation type="submission" date="2020-09" db="EMBL/GenBank/DDBJ databases">
        <title>Brevundimonas sp. LVF2 isolated from a puddle in Goettingen, Germany.</title>
        <authorList>
            <person name="Friedrich I."/>
            <person name="Klassen A."/>
            <person name="Hannes N."/>
            <person name="Schneider D."/>
            <person name="Hertel R."/>
            <person name="Daniel R."/>
        </authorList>
    </citation>
    <scope>NUCLEOTIDE SEQUENCE</scope>
    <source>
        <strain evidence="1">LVF2</strain>
    </source>
</reference>
<keyword evidence="2" id="KW-1185">Reference proteome</keyword>
<name>A0A975C0W2_9CAUL</name>
<organism evidence="1 2">
    <name type="scientific">Brevundimonas goettingensis</name>
    <dbReference type="NCBI Taxonomy" id="2774190"/>
    <lineage>
        <taxon>Bacteria</taxon>
        <taxon>Pseudomonadati</taxon>
        <taxon>Pseudomonadota</taxon>
        <taxon>Alphaproteobacteria</taxon>
        <taxon>Caulobacterales</taxon>
        <taxon>Caulobacteraceae</taxon>
        <taxon>Brevundimonas</taxon>
    </lineage>
</organism>
<evidence type="ECO:0000313" key="2">
    <source>
        <dbReference type="Proteomes" id="UP000663918"/>
    </source>
</evidence>
<accession>A0A975C0W2</accession>
<protein>
    <submittedName>
        <fullName evidence="1">Antitoxin</fullName>
    </submittedName>
</protein>
<evidence type="ECO:0000313" key="1">
    <source>
        <dbReference type="EMBL" id="QTC89700.1"/>
    </source>
</evidence>
<proteinExistence type="predicted"/>
<dbReference type="KEGG" id="bgoe:IFJ75_10255"/>
<dbReference type="EMBL" id="CP062222">
    <property type="protein sequence ID" value="QTC89700.1"/>
    <property type="molecule type" value="Genomic_DNA"/>
</dbReference>
<gene>
    <name evidence="1" type="ORF">IFJ75_10255</name>
</gene>
<dbReference type="Proteomes" id="UP000663918">
    <property type="component" value="Chromosome"/>
</dbReference>